<name>A0ABY8N3N0_9FLAO</name>
<proteinExistence type="predicted"/>
<accession>A0ABY8N3N0</accession>
<evidence type="ECO:0000313" key="2">
    <source>
        <dbReference type="Proteomes" id="UP001232117"/>
    </source>
</evidence>
<dbReference type="Proteomes" id="UP001232117">
    <property type="component" value="Chromosome"/>
</dbReference>
<evidence type="ECO:0000313" key="1">
    <source>
        <dbReference type="EMBL" id="WGK94260.1"/>
    </source>
</evidence>
<dbReference type="SUPFAM" id="SSF46785">
    <property type="entry name" value="Winged helix' DNA-binding domain"/>
    <property type="match status" value="1"/>
</dbReference>
<reference evidence="1 2" key="2">
    <citation type="submission" date="2023-06" db="EMBL/GenBank/DDBJ databases">
        <title>Complete Genome Sequence of Flavobacterium keumense K3R-10.</title>
        <authorList>
            <person name="Jeong H."/>
            <person name="Jhang S.Y."/>
            <person name="Kim J.N."/>
        </authorList>
    </citation>
    <scope>NUCLEOTIDE SEQUENCE [LARGE SCALE GENOMIC DNA]</scope>
    <source>
        <strain evidence="1 2">K3R-10</strain>
    </source>
</reference>
<sequence length="136" mass="16474">MPFSLKDLEQLSQYKNHTIKFDGYDYWWYSKIDNKWSLHCIKPFKSYQQGLEYIKYWLVKYAQEVINNEAIFERITDNVIKDVNIYEIANSNLKPLNKVIKILEIRPNLNQTEISEYLNITKMAVSKHFKKLKYVR</sequence>
<dbReference type="InterPro" id="IPR036390">
    <property type="entry name" value="WH_DNA-bd_sf"/>
</dbReference>
<reference evidence="1 2" key="1">
    <citation type="submission" date="2022-02" db="EMBL/GenBank/DDBJ databases">
        <authorList>
            <person name="Cha I.-T."/>
            <person name="Lee K.-E."/>
            <person name="Park S.-J."/>
        </authorList>
    </citation>
    <scope>NUCLEOTIDE SEQUENCE [LARGE SCALE GENOMIC DNA]</scope>
    <source>
        <strain evidence="1 2">K3R-10</strain>
    </source>
</reference>
<protein>
    <submittedName>
        <fullName evidence="1">HTH domain-containing protein</fullName>
    </submittedName>
</protein>
<dbReference type="EMBL" id="CP092332">
    <property type="protein sequence ID" value="WGK94260.1"/>
    <property type="molecule type" value="Genomic_DNA"/>
</dbReference>
<gene>
    <name evidence="1" type="ORF">MG292_09255</name>
</gene>
<organism evidence="1 2">
    <name type="scientific">Flavobacterium keumense</name>
    <dbReference type="NCBI Taxonomy" id="1306518"/>
    <lineage>
        <taxon>Bacteria</taxon>
        <taxon>Pseudomonadati</taxon>
        <taxon>Bacteroidota</taxon>
        <taxon>Flavobacteriia</taxon>
        <taxon>Flavobacteriales</taxon>
        <taxon>Flavobacteriaceae</taxon>
        <taxon>Flavobacterium</taxon>
    </lineage>
</organism>
<keyword evidence="2" id="KW-1185">Reference proteome</keyword>
<dbReference type="RefSeq" id="WP_264533013.1">
    <property type="nucleotide sequence ID" value="NZ_CP092332.1"/>
</dbReference>